<evidence type="ECO:0000256" key="8">
    <source>
        <dbReference type="ARBA" id="ARBA00023170"/>
    </source>
</evidence>
<keyword evidence="6 10" id="KW-1133">Transmembrane helix</keyword>
<proteinExistence type="predicted"/>
<evidence type="ECO:0000313" key="11">
    <source>
        <dbReference type="EMBL" id="RZC39042.1"/>
    </source>
</evidence>
<evidence type="ECO:0000256" key="10">
    <source>
        <dbReference type="SAM" id="Phobius"/>
    </source>
</evidence>
<dbReference type="OrthoDB" id="7871024at2759"/>
<keyword evidence="5" id="KW-0552">Olfaction</keyword>
<evidence type="ECO:0000256" key="6">
    <source>
        <dbReference type="ARBA" id="ARBA00022989"/>
    </source>
</evidence>
<feature type="transmembrane region" description="Helical" evidence="10">
    <location>
        <begin position="355"/>
        <end position="372"/>
    </location>
</feature>
<feature type="transmembrane region" description="Helical" evidence="10">
    <location>
        <begin position="178"/>
        <end position="208"/>
    </location>
</feature>
<feature type="transmembrane region" description="Helical" evidence="10">
    <location>
        <begin position="124"/>
        <end position="149"/>
    </location>
</feature>
<reference evidence="11 12" key="1">
    <citation type="submission" date="2017-03" db="EMBL/GenBank/DDBJ databases">
        <title>Genome of the blue death feigning beetle - Asbolus verrucosus.</title>
        <authorList>
            <person name="Rider S.D."/>
        </authorList>
    </citation>
    <scope>NUCLEOTIDE SEQUENCE [LARGE SCALE GENOMIC DNA]</scope>
    <source>
        <strain evidence="11">Butters</strain>
        <tissue evidence="11">Head and leg muscle</tissue>
    </source>
</reference>
<comment type="caution">
    <text evidence="11">The sequence shown here is derived from an EMBL/GenBank/DDBJ whole genome shotgun (WGS) entry which is preliminary data.</text>
</comment>
<evidence type="ECO:0000256" key="5">
    <source>
        <dbReference type="ARBA" id="ARBA00022725"/>
    </source>
</evidence>
<dbReference type="PANTHER" id="PTHR21137">
    <property type="entry name" value="ODORANT RECEPTOR"/>
    <property type="match status" value="1"/>
</dbReference>
<keyword evidence="4 10" id="KW-0812">Transmembrane</keyword>
<keyword evidence="12" id="KW-1185">Reference proteome</keyword>
<evidence type="ECO:0000256" key="1">
    <source>
        <dbReference type="ARBA" id="ARBA00004651"/>
    </source>
</evidence>
<keyword evidence="3" id="KW-0716">Sensory transduction</keyword>
<name>A0A482W1M7_ASBVE</name>
<dbReference type="GO" id="GO:0005549">
    <property type="term" value="F:odorant binding"/>
    <property type="evidence" value="ECO:0007669"/>
    <property type="project" value="InterPro"/>
</dbReference>
<accession>A0A482W1M7</accession>
<evidence type="ECO:0000256" key="9">
    <source>
        <dbReference type="ARBA" id="ARBA00023224"/>
    </source>
</evidence>
<evidence type="ECO:0000256" key="2">
    <source>
        <dbReference type="ARBA" id="ARBA00022475"/>
    </source>
</evidence>
<comment type="subcellular location">
    <subcellularLocation>
        <location evidence="1">Cell membrane</location>
        <topology evidence="1">Multi-pass membrane protein</topology>
    </subcellularLocation>
</comment>
<feature type="transmembrane region" description="Helical" evidence="10">
    <location>
        <begin position="291"/>
        <end position="311"/>
    </location>
</feature>
<dbReference type="GO" id="GO:0007165">
    <property type="term" value="P:signal transduction"/>
    <property type="evidence" value="ECO:0007669"/>
    <property type="project" value="UniProtKB-KW"/>
</dbReference>
<feature type="non-terminal residue" evidence="11">
    <location>
        <position position="386"/>
    </location>
</feature>
<keyword evidence="9" id="KW-0807">Transducer</keyword>
<feature type="transmembrane region" description="Helical" evidence="10">
    <location>
        <begin position="37"/>
        <end position="61"/>
    </location>
</feature>
<dbReference type="GO" id="GO:0004984">
    <property type="term" value="F:olfactory receptor activity"/>
    <property type="evidence" value="ECO:0007669"/>
    <property type="project" value="InterPro"/>
</dbReference>
<feature type="transmembrane region" description="Helical" evidence="10">
    <location>
        <begin position="67"/>
        <end position="89"/>
    </location>
</feature>
<keyword evidence="7 10" id="KW-0472">Membrane</keyword>
<dbReference type="InterPro" id="IPR004117">
    <property type="entry name" value="7tm6_olfct_rcpt"/>
</dbReference>
<protein>
    <submittedName>
        <fullName evidence="11">7tm 6 domain containing protein</fullName>
    </submittedName>
</protein>
<dbReference type="EMBL" id="QDEB01037910">
    <property type="protein sequence ID" value="RZC39042.1"/>
    <property type="molecule type" value="Genomic_DNA"/>
</dbReference>
<keyword evidence="8" id="KW-0675">Receptor</keyword>
<dbReference type="Proteomes" id="UP000292052">
    <property type="component" value="Unassembled WGS sequence"/>
</dbReference>
<evidence type="ECO:0000256" key="4">
    <source>
        <dbReference type="ARBA" id="ARBA00022692"/>
    </source>
</evidence>
<evidence type="ECO:0000256" key="3">
    <source>
        <dbReference type="ARBA" id="ARBA00022606"/>
    </source>
</evidence>
<sequence length="386" mass="44648">MKKFDWKGIIKANIIVLKFVGLWPAGDETYGCNLYTLYAIVSTILFHFGHNLFQTVNLFLILDDLEAVTGTIFILLMKIASSLKAYHLIKNMKMLKKLMITINCNLFQPKNSEQKILIQPNIKAWRICVSTFSTFTVSALFLSSLYPVLDKSFYQYRLPFLAWYPYNTKTSPQYEITYIYQALSVISLAVVTLGIDSLIAALNMFIAAQFDILNNDLRNLHPVNNNNNNNSIDVVNDLKKCVHHHREILKFADYANRFYNWLLLVQFFVGGVSIGLSMFQLTLVIPFSPEFYMLLTYGTAISVQVFMYCWFGNQIEVKSSDLSYSVFESDWTDLPPEVMKNFIIFTMRIQRPLKIAALNLFYLSLTTYVKILKTSWSYFALLRQIT</sequence>
<dbReference type="AlphaFoldDB" id="A0A482W1M7"/>
<evidence type="ECO:0000256" key="7">
    <source>
        <dbReference type="ARBA" id="ARBA00023136"/>
    </source>
</evidence>
<dbReference type="GO" id="GO:0005886">
    <property type="term" value="C:plasma membrane"/>
    <property type="evidence" value="ECO:0007669"/>
    <property type="project" value="UniProtKB-SubCell"/>
</dbReference>
<gene>
    <name evidence="11" type="ORF">BDFB_009900</name>
</gene>
<keyword evidence="2" id="KW-1003">Cell membrane</keyword>
<feature type="transmembrane region" description="Helical" evidence="10">
    <location>
        <begin position="258"/>
        <end position="279"/>
    </location>
</feature>
<organism evidence="11 12">
    <name type="scientific">Asbolus verrucosus</name>
    <name type="common">Desert ironclad beetle</name>
    <dbReference type="NCBI Taxonomy" id="1661398"/>
    <lineage>
        <taxon>Eukaryota</taxon>
        <taxon>Metazoa</taxon>
        <taxon>Ecdysozoa</taxon>
        <taxon>Arthropoda</taxon>
        <taxon>Hexapoda</taxon>
        <taxon>Insecta</taxon>
        <taxon>Pterygota</taxon>
        <taxon>Neoptera</taxon>
        <taxon>Endopterygota</taxon>
        <taxon>Coleoptera</taxon>
        <taxon>Polyphaga</taxon>
        <taxon>Cucujiformia</taxon>
        <taxon>Tenebrionidae</taxon>
        <taxon>Pimeliinae</taxon>
        <taxon>Asbolus</taxon>
    </lineage>
</organism>
<dbReference type="Pfam" id="PF02949">
    <property type="entry name" value="7tm_6"/>
    <property type="match status" value="1"/>
</dbReference>
<dbReference type="PANTHER" id="PTHR21137:SF35">
    <property type="entry name" value="ODORANT RECEPTOR 19A-RELATED"/>
    <property type="match status" value="1"/>
</dbReference>
<evidence type="ECO:0000313" key="12">
    <source>
        <dbReference type="Proteomes" id="UP000292052"/>
    </source>
</evidence>